<evidence type="ECO:0000256" key="5">
    <source>
        <dbReference type="ARBA" id="ARBA00022801"/>
    </source>
</evidence>
<dbReference type="InterPro" id="IPR027417">
    <property type="entry name" value="P-loop_NTPase"/>
</dbReference>
<dbReference type="InterPro" id="IPR001650">
    <property type="entry name" value="Helicase_C-like"/>
</dbReference>
<dbReference type="SUPFAM" id="SSF52540">
    <property type="entry name" value="P-loop containing nucleoside triphosphate hydrolases"/>
    <property type="match status" value="2"/>
</dbReference>
<dbReference type="RefSeq" id="WP_103067716.1">
    <property type="nucleotide sequence ID" value="NZ_AZRL01000022.1"/>
</dbReference>
<evidence type="ECO:0000313" key="18">
    <source>
        <dbReference type="EMBL" id="PNR95056.1"/>
    </source>
</evidence>
<dbReference type="CDD" id="cd04488">
    <property type="entry name" value="RecG_wedge_OBF"/>
    <property type="match status" value="1"/>
</dbReference>
<evidence type="ECO:0000256" key="8">
    <source>
        <dbReference type="ARBA" id="ARBA00023125"/>
    </source>
</evidence>
<evidence type="ECO:0000256" key="10">
    <source>
        <dbReference type="ARBA" id="ARBA00023204"/>
    </source>
</evidence>
<dbReference type="Pfam" id="PF19833">
    <property type="entry name" value="RecG_dom3_C"/>
    <property type="match status" value="1"/>
</dbReference>
<dbReference type="InterPro" id="IPR047112">
    <property type="entry name" value="RecG/Mfd"/>
</dbReference>
<dbReference type="OrthoDB" id="9804325at2"/>
<keyword evidence="3 15" id="KW-0547">Nucleotide-binding</keyword>
<dbReference type="InterPro" id="IPR004609">
    <property type="entry name" value="ATP-dep_DNA_helicase_RecG"/>
</dbReference>
<dbReference type="InterPro" id="IPR036845">
    <property type="entry name" value="RecG_N_sf"/>
</dbReference>
<protein>
    <recommendedName>
        <fullName evidence="2 15">ATP-dependent DNA helicase RecG</fullName>
        <ecNumber evidence="13 15">5.6.2.4</ecNumber>
    </recommendedName>
</protein>
<evidence type="ECO:0000259" key="17">
    <source>
        <dbReference type="PROSITE" id="PS51194"/>
    </source>
</evidence>
<keyword evidence="11" id="KW-0413">Isomerase</keyword>
<organism evidence="18 19">
    <name type="scientific">Petrotoga olearia DSM 13574</name>
    <dbReference type="NCBI Taxonomy" id="1122955"/>
    <lineage>
        <taxon>Bacteria</taxon>
        <taxon>Thermotogati</taxon>
        <taxon>Thermotogota</taxon>
        <taxon>Thermotogae</taxon>
        <taxon>Petrotogales</taxon>
        <taxon>Petrotogaceae</taxon>
        <taxon>Petrotoga</taxon>
    </lineage>
</organism>
<feature type="domain" description="Helicase ATP-binding" evidence="16">
    <location>
        <begin position="370"/>
        <end position="531"/>
    </location>
</feature>
<dbReference type="InterPro" id="IPR045562">
    <property type="entry name" value="RecG_dom3_C"/>
</dbReference>
<keyword evidence="8" id="KW-0238">DNA-binding</keyword>
<dbReference type="GO" id="GO:0006310">
    <property type="term" value="P:DNA recombination"/>
    <property type="evidence" value="ECO:0007669"/>
    <property type="project" value="UniProtKB-UniRule"/>
</dbReference>
<gene>
    <name evidence="18" type="ORF">X929_09410</name>
</gene>
<evidence type="ECO:0000313" key="19">
    <source>
        <dbReference type="Proteomes" id="UP000236434"/>
    </source>
</evidence>
<dbReference type="PANTHER" id="PTHR47964">
    <property type="entry name" value="ATP-DEPENDENT DNA HELICASE HOMOLOG RECG, CHLOROPLASTIC"/>
    <property type="match status" value="1"/>
</dbReference>
<dbReference type="PROSITE" id="PS51194">
    <property type="entry name" value="HELICASE_CTER"/>
    <property type="match status" value="1"/>
</dbReference>
<sequence>MIEEVINSFDYVVQLKEKGMITWEEIFPSFYSIAKNNFKIIKENGLLEDVKKILAYIKPLKTLPEGRKERRLEGLNDSLKILKERYLVDEVSVKPEKKLAPLTDIKYIKKVGTKRALVLNKLGIYSLKDFFYYPPRDYEDRRKVVKIFNAKEDEKVVIIGNVVKSEEVKINKGLIIYNFSVEDDTGVIIVTFFNQDYVKSYLKRGLKAAFYGKIEYSYGMKQMKSPDFQVIKSEEDFQREILPVYPLTSGIFQSTMRKIAKEAIKQTYFLEEFLPEEFVQGFNLLDLKKRIKGIHFPLSIYHKERAWYSLKYEEAILFELAMIYLKLKMKEMKKGEKKEIKGELSGKFLKTLNFELTQAQKRSYEEIRKDLTSPYPMNRLLQGDVGSGKTVVSELAIIDVCESSYQAAVMNPTSVLSKQQFKRLSKDLEPLGLKVALLTGDTKETDKILIKEKLKAGEIDIVVGTHAIIQQDVEFKKLGLVVIDEQHRFGVNQRLELIKKGNHPDILVMTATPIPRTLAMTFYGDLDVSLIDEMPKGRRAIKTILVTESNRKSLYEFVKEELDQSNQVFFVYPLIEESEALELKNAMSMYEELNKVFEEYKVGLLHGRLSPSEKNDVMDKFVQREYDILVSTSVVEVGIDIPDATVMVIEHPDRFGLSQLHQLRGRVGRSDKQSYCFLVIDDDANNEIKSKMNSFSKTLDGFEVAEIDLKWRGPGKFFGVEQHGVPEFKFLDLVEDMNIIESSRKMVELFLSSIQSFDRYPNLKHELQARYGDSIHLVNVL</sequence>
<dbReference type="Pfam" id="PF17191">
    <property type="entry name" value="RecG_wedge"/>
    <property type="match status" value="1"/>
</dbReference>
<keyword evidence="9 15" id="KW-0233">DNA recombination</keyword>
<dbReference type="CDD" id="cd17992">
    <property type="entry name" value="DEXHc_RecG"/>
    <property type="match status" value="1"/>
</dbReference>
<keyword evidence="4 15" id="KW-0227">DNA damage</keyword>
<dbReference type="EMBL" id="AZRL01000022">
    <property type="protein sequence ID" value="PNR95056.1"/>
    <property type="molecule type" value="Genomic_DNA"/>
</dbReference>
<comment type="function">
    <text evidence="15">Plays a critical role in recombination and DNA repair. Helps process Holliday junction intermediates to mature products by catalyzing branch migration. Has replication fork regression activity, unwinds stalled or blocked replication forks to make a HJ that can be resolved. Has a DNA unwinding activity characteristic of a DNA helicase with 3'-5' polarity.</text>
</comment>
<dbReference type="SMART" id="SM00487">
    <property type="entry name" value="DEXDc"/>
    <property type="match status" value="1"/>
</dbReference>
<evidence type="ECO:0000256" key="15">
    <source>
        <dbReference type="RuleBase" id="RU363016"/>
    </source>
</evidence>
<dbReference type="InterPro" id="IPR033454">
    <property type="entry name" value="RecG_wedge"/>
</dbReference>
<dbReference type="GO" id="GO:0006281">
    <property type="term" value="P:DNA repair"/>
    <property type="evidence" value="ECO:0007669"/>
    <property type="project" value="UniProtKB-UniRule"/>
</dbReference>
<comment type="similarity">
    <text evidence="1 15">Belongs to the helicase family. RecG subfamily.</text>
</comment>
<evidence type="ECO:0000256" key="13">
    <source>
        <dbReference type="ARBA" id="ARBA00034808"/>
    </source>
</evidence>
<dbReference type="InterPro" id="IPR028993">
    <property type="entry name" value="RecG_N"/>
</dbReference>
<dbReference type="NCBIfam" id="NF008168">
    <property type="entry name" value="PRK10917.2-2"/>
    <property type="match status" value="1"/>
</dbReference>
<comment type="catalytic activity">
    <reaction evidence="14 15">
        <text>ATP + H2O = ADP + phosphate + H(+)</text>
        <dbReference type="Rhea" id="RHEA:13065"/>
        <dbReference type="ChEBI" id="CHEBI:15377"/>
        <dbReference type="ChEBI" id="CHEBI:15378"/>
        <dbReference type="ChEBI" id="CHEBI:30616"/>
        <dbReference type="ChEBI" id="CHEBI:43474"/>
        <dbReference type="ChEBI" id="CHEBI:456216"/>
        <dbReference type="EC" id="5.6.2.4"/>
    </reaction>
</comment>
<dbReference type="InterPro" id="IPR011545">
    <property type="entry name" value="DEAD/DEAH_box_helicase_dom"/>
</dbReference>
<dbReference type="GO" id="GO:0003677">
    <property type="term" value="F:DNA binding"/>
    <property type="evidence" value="ECO:0007669"/>
    <property type="project" value="UniProtKB-KW"/>
</dbReference>
<dbReference type="Gene3D" id="3.40.50.300">
    <property type="entry name" value="P-loop containing nucleotide triphosphate hydrolases"/>
    <property type="match status" value="2"/>
</dbReference>
<dbReference type="PANTHER" id="PTHR47964:SF1">
    <property type="entry name" value="ATP-DEPENDENT DNA HELICASE HOMOLOG RECG, CHLOROPLASTIC"/>
    <property type="match status" value="1"/>
</dbReference>
<dbReference type="SUPFAM" id="SSF50249">
    <property type="entry name" value="Nucleic acid-binding proteins"/>
    <property type="match status" value="1"/>
</dbReference>
<evidence type="ECO:0000256" key="9">
    <source>
        <dbReference type="ARBA" id="ARBA00023172"/>
    </source>
</evidence>
<dbReference type="AlphaFoldDB" id="A0A2K1NWZ3"/>
<dbReference type="GO" id="GO:0043138">
    <property type="term" value="F:3'-5' DNA helicase activity"/>
    <property type="evidence" value="ECO:0007669"/>
    <property type="project" value="UniProtKB-EC"/>
</dbReference>
<evidence type="ECO:0000256" key="7">
    <source>
        <dbReference type="ARBA" id="ARBA00022840"/>
    </source>
</evidence>
<dbReference type="PROSITE" id="PS51192">
    <property type="entry name" value="HELICASE_ATP_BIND_1"/>
    <property type="match status" value="1"/>
</dbReference>
<evidence type="ECO:0000259" key="16">
    <source>
        <dbReference type="PROSITE" id="PS51192"/>
    </source>
</evidence>
<keyword evidence="7 15" id="KW-0067">ATP-binding</keyword>
<comment type="caution">
    <text evidence="18">The sequence shown here is derived from an EMBL/GenBank/DDBJ whole genome shotgun (WGS) entry which is preliminary data.</text>
</comment>
<accession>A0A2K1NWZ3</accession>
<reference evidence="18 19" key="1">
    <citation type="submission" date="2013-12" db="EMBL/GenBank/DDBJ databases">
        <title>Comparative genomics of Petrotoga isolates.</title>
        <authorList>
            <person name="Nesbo C.L."/>
            <person name="Charchuk R."/>
            <person name="Chow K."/>
        </authorList>
    </citation>
    <scope>NUCLEOTIDE SEQUENCE [LARGE SCALE GENOMIC DNA]</scope>
    <source>
        <strain evidence="18 19">DSM 13574</strain>
    </source>
</reference>
<dbReference type="EC" id="5.6.2.4" evidence="13 15"/>
<evidence type="ECO:0000256" key="11">
    <source>
        <dbReference type="ARBA" id="ARBA00023235"/>
    </source>
</evidence>
<dbReference type="GO" id="GO:0005524">
    <property type="term" value="F:ATP binding"/>
    <property type="evidence" value="ECO:0007669"/>
    <property type="project" value="UniProtKB-KW"/>
</dbReference>
<dbReference type="Proteomes" id="UP000236434">
    <property type="component" value="Unassembled WGS sequence"/>
</dbReference>
<dbReference type="Pfam" id="PF17190">
    <property type="entry name" value="RecG_N"/>
    <property type="match status" value="1"/>
</dbReference>
<dbReference type="Gene3D" id="2.40.50.140">
    <property type="entry name" value="Nucleic acid-binding proteins"/>
    <property type="match status" value="1"/>
</dbReference>
<dbReference type="NCBIfam" id="NF008165">
    <property type="entry name" value="PRK10917.1-3"/>
    <property type="match status" value="1"/>
</dbReference>
<keyword evidence="10 15" id="KW-0234">DNA repair</keyword>
<keyword evidence="6 15" id="KW-0347">Helicase</keyword>
<proteinExistence type="inferred from homology"/>
<dbReference type="InterPro" id="IPR014001">
    <property type="entry name" value="Helicase_ATP-bd"/>
</dbReference>
<evidence type="ECO:0000256" key="14">
    <source>
        <dbReference type="ARBA" id="ARBA00048988"/>
    </source>
</evidence>
<dbReference type="NCBIfam" id="TIGR00643">
    <property type="entry name" value="recG"/>
    <property type="match status" value="1"/>
</dbReference>
<keyword evidence="5 15" id="KW-0378">Hydrolase</keyword>
<dbReference type="Pfam" id="PF00270">
    <property type="entry name" value="DEAD"/>
    <property type="match status" value="1"/>
</dbReference>
<feature type="domain" description="Helicase C-terminal" evidence="17">
    <location>
        <begin position="550"/>
        <end position="710"/>
    </location>
</feature>
<name>A0A2K1NWZ3_9BACT</name>
<dbReference type="InterPro" id="IPR012340">
    <property type="entry name" value="NA-bd_OB-fold"/>
</dbReference>
<evidence type="ECO:0000256" key="2">
    <source>
        <dbReference type="ARBA" id="ARBA00017846"/>
    </source>
</evidence>
<dbReference type="GO" id="GO:0016887">
    <property type="term" value="F:ATP hydrolysis activity"/>
    <property type="evidence" value="ECO:0007669"/>
    <property type="project" value="RHEA"/>
</dbReference>
<evidence type="ECO:0000256" key="12">
    <source>
        <dbReference type="ARBA" id="ARBA00034617"/>
    </source>
</evidence>
<dbReference type="SMART" id="SM00490">
    <property type="entry name" value="HELICc"/>
    <property type="match status" value="1"/>
</dbReference>
<dbReference type="SUPFAM" id="SSF69008">
    <property type="entry name" value="RecG, N-terminal domain"/>
    <property type="match status" value="1"/>
</dbReference>
<evidence type="ECO:0000256" key="3">
    <source>
        <dbReference type="ARBA" id="ARBA00022741"/>
    </source>
</evidence>
<comment type="catalytic activity">
    <reaction evidence="12 15">
        <text>Couples ATP hydrolysis with the unwinding of duplex DNA by translocating in the 3'-5' direction.</text>
        <dbReference type="EC" id="5.6.2.4"/>
    </reaction>
</comment>
<dbReference type="Pfam" id="PF00271">
    <property type="entry name" value="Helicase_C"/>
    <property type="match status" value="1"/>
</dbReference>
<evidence type="ECO:0000256" key="1">
    <source>
        <dbReference type="ARBA" id="ARBA00007504"/>
    </source>
</evidence>
<evidence type="ECO:0000256" key="4">
    <source>
        <dbReference type="ARBA" id="ARBA00022763"/>
    </source>
</evidence>
<evidence type="ECO:0000256" key="6">
    <source>
        <dbReference type="ARBA" id="ARBA00022806"/>
    </source>
</evidence>